<keyword evidence="2" id="KW-1185">Reference proteome</keyword>
<dbReference type="EMBL" id="JAWDGP010001179">
    <property type="protein sequence ID" value="KAK3793763.1"/>
    <property type="molecule type" value="Genomic_DNA"/>
</dbReference>
<evidence type="ECO:0000313" key="2">
    <source>
        <dbReference type="Proteomes" id="UP001283361"/>
    </source>
</evidence>
<comment type="caution">
    <text evidence="1">The sequence shown here is derived from an EMBL/GenBank/DDBJ whole genome shotgun (WGS) entry which is preliminary data.</text>
</comment>
<proteinExistence type="predicted"/>
<dbReference type="AlphaFoldDB" id="A0AAE1ATP0"/>
<accession>A0AAE1ATP0</accession>
<reference evidence="1" key="1">
    <citation type="journal article" date="2023" name="G3 (Bethesda)">
        <title>A reference genome for the long-term kleptoplast-retaining sea slug Elysia crispata morphotype clarki.</title>
        <authorList>
            <person name="Eastman K.E."/>
            <person name="Pendleton A.L."/>
            <person name="Shaikh M.A."/>
            <person name="Suttiyut T."/>
            <person name="Ogas R."/>
            <person name="Tomko P."/>
            <person name="Gavelis G."/>
            <person name="Widhalm J.R."/>
            <person name="Wisecaver J.H."/>
        </authorList>
    </citation>
    <scope>NUCLEOTIDE SEQUENCE</scope>
    <source>
        <strain evidence="1">ECLA1</strain>
    </source>
</reference>
<evidence type="ECO:0000313" key="1">
    <source>
        <dbReference type="EMBL" id="KAK3793763.1"/>
    </source>
</evidence>
<protein>
    <submittedName>
        <fullName evidence="1">Uncharacterized protein</fullName>
    </submittedName>
</protein>
<organism evidence="1 2">
    <name type="scientific">Elysia crispata</name>
    <name type="common">lettuce slug</name>
    <dbReference type="NCBI Taxonomy" id="231223"/>
    <lineage>
        <taxon>Eukaryota</taxon>
        <taxon>Metazoa</taxon>
        <taxon>Spiralia</taxon>
        <taxon>Lophotrochozoa</taxon>
        <taxon>Mollusca</taxon>
        <taxon>Gastropoda</taxon>
        <taxon>Heterobranchia</taxon>
        <taxon>Euthyneura</taxon>
        <taxon>Panpulmonata</taxon>
        <taxon>Sacoglossa</taxon>
        <taxon>Placobranchoidea</taxon>
        <taxon>Plakobranchidae</taxon>
        <taxon>Elysia</taxon>
    </lineage>
</organism>
<sequence length="93" mass="9613">MKVSSATINLVALVENLMIKAVLSALSADIVEPSILITAPGLPEAPVLPQFLGSASATGKAEPLRDLGSLQSAAVKLWGQRGKSCGVPRFSTR</sequence>
<dbReference type="Proteomes" id="UP001283361">
    <property type="component" value="Unassembled WGS sequence"/>
</dbReference>
<gene>
    <name evidence="1" type="ORF">RRG08_043411</name>
</gene>
<name>A0AAE1ATP0_9GAST</name>